<accession>A0A8H2XK80</accession>
<dbReference type="EMBL" id="CAJMWW010000083">
    <property type="protein sequence ID" value="CAE6428786.1"/>
    <property type="molecule type" value="Genomic_DNA"/>
</dbReference>
<evidence type="ECO:0000313" key="2">
    <source>
        <dbReference type="Proteomes" id="UP000663841"/>
    </source>
</evidence>
<evidence type="ECO:0008006" key="3">
    <source>
        <dbReference type="Google" id="ProtNLM"/>
    </source>
</evidence>
<protein>
    <recommendedName>
        <fullName evidence="3">BAG domain-containing protein</fullName>
    </recommendedName>
</protein>
<dbReference type="Proteomes" id="UP000663841">
    <property type="component" value="Unassembled WGS sequence"/>
</dbReference>
<evidence type="ECO:0000313" key="1">
    <source>
        <dbReference type="EMBL" id="CAE6428786.1"/>
    </source>
</evidence>
<reference evidence="1" key="1">
    <citation type="submission" date="2021-01" db="EMBL/GenBank/DDBJ databases">
        <authorList>
            <person name="Kaushik A."/>
        </authorList>
    </citation>
    <scope>NUCLEOTIDE SEQUENCE</scope>
    <source>
        <strain evidence="1">AG3-T5</strain>
    </source>
</reference>
<proteinExistence type="predicted"/>
<sequence>MAYYYQPLQYATIHHYAGSNPYSPTVMDYYPAAPPMQVVSLAPWGSYAEYVHDLFQRRTCDSDWYHRQRAQVDLTSAHNIIQEVLADLQARVNAFRFPDHLDFQQLSEDGQVPQLADTKRNSAVNEHYQNLEELLGRLQDVRTRGDGAVSRAKADAIAQVRGELEEMKRKKAVIWYNAQAGGKPRKRFWAIW</sequence>
<organism evidence="1 2">
    <name type="scientific">Rhizoctonia solani</name>
    <dbReference type="NCBI Taxonomy" id="456999"/>
    <lineage>
        <taxon>Eukaryota</taxon>
        <taxon>Fungi</taxon>
        <taxon>Dikarya</taxon>
        <taxon>Basidiomycota</taxon>
        <taxon>Agaricomycotina</taxon>
        <taxon>Agaricomycetes</taxon>
        <taxon>Cantharellales</taxon>
        <taxon>Ceratobasidiaceae</taxon>
        <taxon>Rhizoctonia</taxon>
    </lineage>
</organism>
<gene>
    <name evidence="1" type="ORF">RDB_LOCUS62636</name>
</gene>
<dbReference type="AlphaFoldDB" id="A0A8H2XK80"/>
<comment type="caution">
    <text evidence="1">The sequence shown here is derived from an EMBL/GenBank/DDBJ whole genome shotgun (WGS) entry which is preliminary data.</text>
</comment>
<name>A0A8H2XK80_9AGAM</name>